<evidence type="ECO:0000313" key="2">
    <source>
        <dbReference type="EMBL" id="QEC74397.1"/>
    </source>
</evidence>
<dbReference type="Proteomes" id="UP000321291">
    <property type="component" value="Chromosome"/>
</dbReference>
<dbReference type="OrthoDB" id="691989at2"/>
<evidence type="ECO:0000259" key="1">
    <source>
        <dbReference type="Pfam" id="PF19413"/>
    </source>
</evidence>
<feature type="domain" description="YaiO beta-barrel" evidence="1">
    <location>
        <begin position="21"/>
        <end position="130"/>
    </location>
</feature>
<accession>A0A5B8VS24</accession>
<dbReference type="NCBIfam" id="TIGR04390">
    <property type="entry name" value="OMP_YaiO_dom"/>
    <property type="match status" value="1"/>
</dbReference>
<sequence>MEFCRSSSGHWLTIRSRGLYSARKKWYSYGNLAIANKVVFPKWRAGYSLFHNFAKSWEAELGARIIDFDSLKSVSGVASLAHFFGDFWTNIKGYASFLSGNQYTALTLTARQYLNEKTDFFYATMGYGNSRMI</sequence>
<evidence type="ECO:0000313" key="3">
    <source>
        <dbReference type="Proteomes" id="UP000321291"/>
    </source>
</evidence>
<dbReference type="InterPro" id="IPR030887">
    <property type="entry name" value="Beta-barrel_YaiO"/>
</dbReference>
<keyword evidence="3" id="KW-1185">Reference proteome</keyword>
<dbReference type="EMBL" id="CP042434">
    <property type="protein sequence ID" value="QEC74397.1"/>
    <property type="molecule type" value="Genomic_DNA"/>
</dbReference>
<name>A0A5B8VS24_9BACT</name>
<protein>
    <submittedName>
        <fullName evidence="2">YaiO family outer membrane beta-barrel protein</fullName>
    </submittedName>
</protein>
<dbReference type="AlphaFoldDB" id="A0A5B8VS24"/>
<dbReference type="KEGG" id="agi:FSB73_22195"/>
<reference evidence="2 3" key="1">
    <citation type="journal article" date="2017" name="Int. J. Syst. Evol. Microbiol.">
        <title>Arachidicoccus ginsenosidivorans sp. nov., with ginsenoside-converting activity isolated from ginseng cultivating soil.</title>
        <authorList>
            <person name="Siddiqi M.Z."/>
            <person name="Aslam Z."/>
            <person name="Im W.T."/>
        </authorList>
    </citation>
    <scope>NUCLEOTIDE SEQUENCE [LARGE SCALE GENOMIC DNA]</scope>
    <source>
        <strain evidence="2 3">Gsoil 809</strain>
    </source>
</reference>
<organism evidence="2 3">
    <name type="scientific">Arachidicoccus ginsenosidivorans</name>
    <dbReference type="NCBI Taxonomy" id="496057"/>
    <lineage>
        <taxon>Bacteria</taxon>
        <taxon>Pseudomonadati</taxon>
        <taxon>Bacteroidota</taxon>
        <taxon>Chitinophagia</taxon>
        <taxon>Chitinophagales</taxon>
        <taxon>Chitinophagaceae</taxon>
        <taxon>Arachidicoccus</taxon>
    </lineage>
</organism>
<proteinExistence type="predicted"/>
<gene>
    <name evidence="2" type="primary">yaiO</name>
    <name evidence="2" type="ORF">FSB73_22195</name>
</gene>
<dbReference type="Pfam" id="PF19413">
    <property type="entry name" value="YaiO"/>
    <property type="match status" value="1"/>
</dbReference>